<accession>A0A318Z5Y4</accession>
<protein>
    <submittedName>
        <fullName evidence="2">Uncharacterized protein</fullName>
    </submittedName>
</protein>
<dbReference type="RefSeq" id="XP_025427759.1">
    <property type="nucleotide sequence ID" value="XM_025576968.1"/>
</dbReference>
<keyword evidence="3" id="KW-1185">Reference proteome</keyword>
<evidence type="ECO:0000256" key="1">
    <source>
        <dbReference type="SAM" id="SignalP"/>
    </source>
</evidence>
<evidence type="ECO:0000313" key="3">
    <source>
        <dbReference type="Proteomes" id="UP000248349"/>
    </source>
</evidence>
<proteinExistence type="predicted"/>
<dbReference type="AlphaFoldDB" id="A0A318Z5Y4"/>
<reference evidence="2 3" key="1">
    <citation type="submission" date="2016-12" db="EMBL/GenBank/DDBJ databases">
        <title>The genomes of Aspergillus section Nigri reveals drivers in fungal speciation.</title>
        <authorList>
            <consortium name="DOE Joint Genome Institute"/>
            <person name="Vesth T.C."/>
            <person name="Nybo J."/>
            <person name="Theobald S."/>
            <person name="Brandl J."/>
            <person name="Frisvad J.C."/>
            <person name="Nielsen K.F."/>
            <person name="Lyhne E.K."/>
            <person name="Kogle M.E."/>
            <person name="Kuo A."/>
            <person name="Riley R."/>
            <person name="Clum A."/>
            <person name="Nolan M."/>
            <person name="Lipzen A."/>
            <person name="Salamov A."/>
            <person name="Henrissat B."/>
            <person name="Wiebenga A."/>
            <person name="De Vries R.P."/>
            <person name="Grigoriev I.V."/>
            <person name="Mortensen U.H."/>
            <person name="Andersen M.R."/>
            <person name="Baker S.E."/>
        </authorList>
    </citation>
    <scope>NUCLEOTIDE SEQUENCE [LARGE SCALE GENOMIC DNA]</scope>
    <source>
        <strain evidence="2 3">JOP 1030-1</strain>
    </source>
</reference>
<name>A0A318Z5Y4_9EURO</name>
<dbReference type="OrthoDB" id="19657at2759"/>
<dbReference type="STRING" id="1450539.A0A318Z5Y4"/>
<organism evidence="2 3">
    <name type="scientific">Aspergillus saccharolyticus JOP 1030-1</name>
    <dbReference type="NCBI Taxonomy" id="1450539"/>
    <lineage>
        <taxon>Eukaryota</taxon>
        <taxon>Fungi</taxon>
        <taxon>Dikarya</taxon>
        <taxon>Ascomycota</taxon>
        <taxon>Pezizomycotina</taxon>
        <taxon>Eurotiomycetes</taxon>
        <taxon>Eurotiomycetidae</taxon>
        <taxon>Eurotiales</taxon>
        <taxon>Aspergillaceae</taxon>
        <taxon>Aspergillus</taxon>
        <taxon>Aspergillus subgen. Circumdati</taxon>
    </lineage>
</organism>
<dbReference type="Proteomes" id="UP000248349">
    <property type="component" value="Unassembled WGS sequence"/>
</dbReference>
<dbReference type="GeneID" id="37078197"/>
<evidence type="ECO:0000313" key="2">
    <source>
        <dbReference type="EMBL" id="PYH41777.1"/>
    </source>
</evidence>
<sequence length="207" mass="22772">MHLPSLISTTALAALAAGAIFPRQDETYVGYLLSTFADADPQVFWYLSTLKALNGAVRDVFLTTNAENSEYFLLGTDLNINADGFFWDEATRRGSQDLIIWNFENLVDCIEDATAGITWILSICAPGYIQDGVVYEGPAAFLDIQTAGKYHLLLDNHVEYVPFESTDLTAAERVASNRTGFPTGLKHGNVVRVTKSEYDALVERYGG</sequence>
<gene>
    <name evidence="2" type="ORF">BP01DRAFT_376809</name>
</gene>
<keyword evidence="1" id="KW-0732">Signal</keyword>
<dbReference type="EMBL" id="KZ821260">
    <property type="protein sequence ID" value="PYH41777.1"/>
    <property type="molecule type" value="Genomic_DNA"/>
</dbReference>
<feature type="signal peptide" evidence="1">
    <location>
        <begin position="1"/>
        <end position="18"/>
    </location>
</feature>
<feature type="chain" id="PRO_5016363138" evidence="1">
    <location>
        <begin position="19"/>
        <end position="207"/>
    </location>
</feature>